<dbReference type="PANTHER" id="PTHR40631:SF2">
    <property type="entry name" value="ALPHA-L-ARABINOFURANOSIDASE"/>
    <property type="match status" value="1"/>
</dbReference>
<evidence type="ECO:0000256" key="4">
    <source>
        <dbReference type="ARBA" id="ARBA00022525"/>
    </source>
</evidence>
<gene>
    <name evidence="8" type="ORF">FGD71_013325</name>
</gene>
<evidence type="ECO:0000256" key="5">
    <source>
        <dbReference type="ARBA" id="ARBA00022729"/>
    </source>
</evidence>
<evidence type="ECO:0000256" key="3">
    <source>
        <dbReference type="ARBA" id="ARBA00012670"/>
    </source>
</evidence>
<dbReference type="GO" id="GO:0005576">
    <property type="term" value="C:extracellular region"/>
    <property type="evidence" value="ECO:0007669"/>
    <property type="project" value="UniProtKB-SubCell"/>
</dbReference>
<organism evidence="8 9">
    <name type="scientific">Streptomyces sporangiiformans</name>
    <dbReference type="NCBI Taxonomy" id="2315329"/>
    <lineage>
        <taxon>Bacteria</taxon>
        <taxon>Bacillati</taxon>
        <taxon>Actinomycetota</taxon>
        <taxon>Actinomycetes</taxon>
        <taxon>Kitasatosporales</taxon>
        <taxon>Streptomycetaceae</taxon>
        <taxon>Streptomyces</taxon>
    </lineage>
</organism>
<sequence length="104" mass="11531">MPLRVTARCCGWQCAVREGLTARERRPTFPSQAWERSSDGRGSCRAAGHLRYFRSWTSSSIAGTWTPLADSESNPSRCLHPSATGPYNTLPWRLGLLTQTNSSC</sequence>
<dbReference type="Gene3D" id="2.115.10.20">
    <property type="entry name" value="Glycosyl hydrolase domain, family 43"/>
    <property type="match status" value="1"/>
</dbReference>
<evidence type="ECO:0000256" key="1">
    <source>
        <dbReference type="ARBA" id="ARBA00001462"/>
    </source>
</evidence>
<dbReference type="EC" id="3.2.1.55" evidence="3"/>
<comment type="caution">
    <text evidence="8">The sequence shown here is derived from an EMBL/GenBank/DDBJ whole genome shotgun (WGS) entry which is preliminary data.</text>
</comment>
<evidence type="ECO:0000256" key="6">
    <source>
        <dbReference type="ARBA" id="ARBA00022801"/>
    </source>
</evidence>
<dbReference type="PANTHER" id="PTHR40631">
    <property type="entry name" value="ALPHA-L-ARABINOFURANOSIDASE AXHA-2-RELATED"/>
    <property type="match status" value="1"/>
</dbReference>
<keyword evidence="6" id="KW-0378">Hydrolase</keyword>
<dbReference type="GO" id="GO:0046556">
    <property type="term" value="F:alpha-L-arabinofuranosidase activity"/>
    <property type="evidence" value="ECO:0007669"/>
    <property type="project" value="UniProtKB-EC"/>
</dbReference>
<dbReference type="EMBL" id="VCHX02000110">
    <property type="protein sequence ID" value="TPQ21785.1"/>
    <property type="molecule type" value="Genomic_DNA"/>
</dbReference>
<protein>
    <recommendedName>
        <fullName evidence="3">non-reducing end alpha-L-arabinofuranosidase</fullName>
        <ecNumber evidence="3">3.2.1.55</ecNumber>
    </recommendedName>
</protein>
<dbReference type="AlphaFoldDB" id="A0A505DIM9"/>
<comment type="catalytic activity">
    <reaction evidence="1">
        <text>Hydrolysis of terminal non-reducing alpha-L-arabinofuranoside residues in alpha-L-arabinosides.</text>
        <dbReference type="EC" id="3.2.1.55"/>
    </reaction>
</comment>
<evidence type="ECO:0000313" key="8">
    <source>
        <dbReference type="EMBL" id="TPQ21785.1"/>
    </source>
</evidence>
<evidence type="ECO:0000313" key="9">
    <source>
        <dbReference type="Proteomes" id="UP000317378"/>
    </source>
</evidence>
<keyword evidence="4" id="KW-0964">Secreted</keyword>
<keyword evidence="5" id="KW-0732">Signal</keyword>
<keyword evidence="7" id="KW-0326">Glycosidase</keyword>
<evidence type="ECO:0000256" key="2">
    <source>
        <dbReference type="ARBA" id="ARBA00004613"/>
    </source>
</evidence>
<keyword evidence="9" id="KW-1185">Reference proteome</keyword>
<accession>A0A505DIM9</accession>
<dbReference type="Pfam" id="PF03664">
    <property type="entry name" value="Glyco_hydro_62"/>
    <property type="match status" value="1"/>
</dbReference>
<dbReference type="Proteomes" id="UP000317378">
    <property type="component" value="Unassembled WGS sequence"/>
</dbReference>
<reference evidence="8 9" key="1">
    <citation type="submission" date="2019-06" db="EMBL/GenBank/DDBJ databases">
        <title>Streptomyces sporangiiformans sp. nov., a novel actinomycete isolated from soil in Mount Song.</title>
        <authorList>
            <person name="Han L."/>
        </authorList>
    </citation>
    <scope>NUCLEOTIDE SEQUENCE [LARGE SCALE GENOMIC DNA]</scope>
    <source>
        <strain evidence="8 9">NEAU-SSA 1</strain>
    </source>
</reference>
<dbReference type="OrthoDB" id="3317993at2"/>
<proteinExistence type="predicted"/>
<dbReference type="GO" id="GO:0046373">
    <property type="term" value="P:L-arabinose metabolic process"/>
    <property type="evidence" value="ECO:0007669"/>
    <property type="project" value="InterPro"/>
</dbReference>
<dbReference type="InterPro" id="IPR005193">
    <property type="entry name" value="GH62_arabinosidase"/>
</dbReference>
<name>A0A505DIM9_9ACTN</name>
<evidence type="ECO:0000256" key="7">
    <source>
        <dbReference type="ARBA" id="ARBA00023295"/>
    </source>
</evidence>
<comment type="subcellular location">
    <subcellularLocation>
        <location evidence="2">Secreted</location>
    </subcellularLocation>
</comment>
<dbReference type="InterPro" id="IPR023296">
    <property type="entry name" value="Glyco_hydro_beta-prop_sf"/>
</dbReference>